<gene>
    <name evidence="1" type="ORF">KQX54_011868</name>
</gene>
<protein>
    <submittedName>
        <fullName evidence="1">Uncharacterized protein</fullName>
    </submittedName>
</protein>
<comment type="caution">
    <text evidence="1">The sequence shown here is derived from an EMBL/GenBank/DDBJ whole genome shotgun (WGS) entry which is preliminary data.</text>
</comment>
<feature type="non-terminal residue" evidence="1">
    <location>
        <position position="1"/>
    </location>
</feature>
<evidence type="ECO:0000313" key="1">
    <source>
        <dbReference type="EMBL" id="KAH0549661.1"/>
    </source>
</evidence>
<accession>A0AAV7IBG5</accession>
<evidence type="ECO:0000313" key="2">
    <source>
        <dbReference type="Proteomes" id="UP000826195"/>
    </source>
</evidence>
<organism evidence="1 2">
    <name type="scientific">Cotesia glomerata</name>
    <name type="common">Lepidopteran parasitic wasp</name>
    <name type="synonym">Apanteles glomeratus</name>
    <dbReference type="NCBI Taxonomy" id="32391"/>
    <lineage>
        <taxon>Eukaryota</taxon>
        <taxon>Metazoa</taxon>
        <taxon>Ecdysozoa</taxon>
        <taxon>Arthropoda</taxon>
        <taxon>Hexapoda</taxon>
        <taxon>Insecta</taxon>
        <taxon>Pterygota</taxon>
        <taxon>Neoptera</taxon>
        <taxon>Endopterygota</taxon>
        <taxon>Hymenoptera</taxon>
        <taxon>Apocrita</taxon>
        <taxon>Ichneumonoidea</taxon>
        <taxon>Braconidae</taxon>
        <taxon>Microgastrinae</taxon>
        <taxon>Cotesia</taxon>
    </lineage>
</organism>
<proteinExistence type="predicted"/>
<dbReference type="AlphaFoldDB" id="A0AAV7IBG5"/>
<name>A0AAV7IBG5_COTGL</name>
<dbReference type="EMBL" id="JAHXZJ010001864">
    <property type="protein sequence ID" value="KAH0549661.1"/>
    <property type="molecule type" value="Genomic_DNA"/>
</dbReference>
<dbReference type="Proteomes" id="UP000826195">
    <property type="component" value="Unassembled WGS sequence"/>
</dbReference>
<keyword evidence="2" id="KW-1185">Reference proteome</keyword>
<sequence length="91" mass="10516">SITDPNFRSDGIKLICNIDAMSMSSNASKSEFRTIFLKWCFEKVEEINELWLDTTIRSLQLSIECHGLMFFLAESISKMKYLVKDLGLLLF</sequence>
<reference evidence="1 2" key="1">
    <citation type="journal article" date="2021" name="J. Hered.">
        <title>A chromosome-level genome assembly of the parasitoid wasp, Cotesia glomerata (Hymenoptera: Braconidae).</title>
        <authorList>
            <person name="Pinto B.J."/>
            <person name="Weis J.J."/>
            <person name="Gamble T."/>
            <person name="Ode P.J."/>
            <person name="Paul R."/>
            <person name="Zaspel J.M."/>
        </authorList>
    </citation>
    <scope>NUCLEOTIDE SEQUENCE [LARGE SCALE GENOMIC DNA]</scope>
    <source>
        <strain evidence="1">CgM1</strain>
    </source>
</reference>